<reference evidence="1 2" key="1">
    <citation type="journal article" date="2010" name="Proc. Natl. Acad. Sci. U.S.A.">
        <title>Nitrosopumilus maritimus genome reveals unique mechanisms for nitrification and autotrophy in globally distributed marine crenarchaea.</title>
        <authorList>
            <person name="Walker C.B."/>
            <person name="de la Torre J.R."/>
            <person name="Klotz M.G."/>
            <person name="Urakawa H."/>
            <person name="Pinel N."/>
            <person name="Arp D.J."/>
            <person name="Brochier-Armanet C."/>
            <person name="Chain P.S."/>
            <person name="Chan P.P."/>
            <person name="Gollabgir A."/>
            <person name="Hemp J."/>
            <person name="Hugler M."/>
            <person name="Karr E.A."/>
            <person name="Konneke M."/>
            <person name="Shin M."/>
            <person name="Lawton T.J."/>
            <person name="Lowe T."/>
            <person name="Martens-Habbena W."/>
            <person name="Sayavedra-Soto L.A."/>
            <person name="Lang D."/>
            <person name="Sievert S.M."/>
            <person name="Rosenzweig A.C."/>
            <person name="Manning G."/>
            <person name="Stahl D.A."/>
        </authorList>
    </citation>
    <scope>NUCLEOTIDE SEQUENCE [LARGE SCALE GENOMIC DNA]</scope>
    <source>
        <strain evidence="1 2">SCM1</strain>
    </source>
</reference>
<evidence type="ECO:0000313" key="2">
    <source>
        <dbReference type="Proteomes" id="UP000000792"/>
    </source>
</evidence>
<dbReference type="GeneID" id="5773959"/>
<sequence length="115" mass="12563">MKQKILLLAALFAPLLLVFSNIPAAEAQQSTNYEHDPNIEKVIVEKREGTAGYANYLVKICADDSSMKLGKMMLHSDLDQILLEFNKSLAKGDCTFAGAVLKNSNLDSLGATFLN</sequence>
<organism evidence="1 2">
    <name type="scientific">Nitrosopumilus maritimus (strain SCM1)</name>
    <dbReference type="NCBI Taxonomy" id="436308"/>
    <lineage>
        <taxon>Archaea</taxon>
        <taxon>Nitrososphaerota</taxon>
        <taxon>Nitrososphaeria</taxon>
        <taxon>Nitrosopumilales</taxon>
        <taxon>Nitrosopumilaceae</taxon>
        <taxon>Nitrosopumilus</taxon>
    </lineage>
</organism>
<dbReference type="EMBL" id="CP000866">
    <property type="protein sequence ID" value="ABX13104.1"/>
    <property type="molecule type" value="Genomic_DNA"/>
</dbReference>
<gene>
    <name evidence="1" type="ordered locus">Nmar_1208</name>
</gene>
<protein>
    <submittedName>
        <fullName evidence="1">Uncharacterized protein</fullName>
    </submittedName>
</protein>
<evidence type="ECO:0000313" key="1">
    <source>
        <dbReference type="EMBL" id="ABX13104.1"/>
    </source>
</evidence>
<proteinExistence type="predicted"/>
<dbReference type="eggNOG" id="arCOG10350">
    <property type="taxonomic scope" value="Archaea"/>
</dbReference>
<dbReference type="EnsemblBacteria" id="ABX13104">
    <property type="protein sequence ID" value="ABX13104"/>
    <property type="gene ID" value="Nmar_1208"/>
</dbReference>
<dbReference type="Proteomes" id="UP000000792">
    <property type="component" value="Chromosome"/>
</dbReference>
<dbReference type="KEGG" id="nmr:Nmar_1208"/>
<name>A9A5U9_NITMS</name>
<dbReference type="AlphaFoldDB" id="A9A5U9"/>
<dbReference type="HOGENOM" id="CLU_2103589_0_0_2"/>
<accession>A9A5U9</accession>
<keyword evidence="2" id="KW-1185">Reference proteome</keyword>
<dbReference type="InParanoid" id="A9A5U9"/>
<dbReference type="RefSeq" id="WP_012215591.1">
    <property type="nucleotide sequence ID" value="NC_010085.1"/>
</dbReference>
<dbReference type="OrthoDB" id="375373at2157"/>